<comment type="subcellular location">
    <subcellularLocation>
        <location evidence="7">Cytoplasm</location>
    </subcellularLocation>
</comment>
<evidence type="ECO:0000313" key="9">
    <source>
        <dbReference type="Proteomes" id="UP000824259"/>
    </source>
</evidence>
<evidence type="ECO:0000256" key="5">
    <source>
        <dbReference type="ARBA" id="ARBA00022840"/>
    </source>
</evidence>
<feature type="binding site" evidence="7">
    <location>
        <position position="32"/>
    </location>
    <ligand>
        <name>substrate</name>
    </ligand>
</feature>
<evidence type="ECO:0000256" key="7">
    <source>
        <dbReference type="HAMAP-Rule" id="MF_00109"/>
    </source>
</evidence>
<dbReference type="InterPro" id="IPR027417">
    <property type="entry name" value="P-loop_NTPase"/>
</dbReference>
<dbReference type="GO" id="GO:0000287">
    <property type="term" value="F:magnesium ion binding"/>
    <property type="evidence" value="ECO:0007669"/>
    <property type="project" value="UniProtKB-UniRule"/>
</dbReference>
<comment type="function">
    <text evidence="7">Catalyzes the specific phosphorylation of the 3-hydroxyl group of shikimic acid using ATP as a cosubstrate.</text>
</comment>
<name>A0A9D2L566_9BACT</name>
<dbReference type="PANTHER" id="PTHR21087:SF16">
    <property type="entry name" value="SHIKIMATE KINASE 1, CHLOROPLASTIC"/>
    <property type="match status" value="1"/>
</dbReference>
<keyword evidence="6 7" id="KW-0057">Aromatic amino acid biosynthesis</keyword>
<feature type="binding site" evidence="7">
    <location>
        <position position="79"/>
    </location>
    <ligand>
        <name>substrate</name>
    </ligand>
</feature>
<dbReference type="Pfam" id="PF01202">
    <property type="entry name" value="SKI"/>
    <property type="match status" value="1"/>
</dbReference>
<dbReference type="GO" id="GO:0009073">
    <property type="term" value="P:aromatic amino acid family biosynthetic process"/>
    <property type="evidence" value="ECO:0007669"/>
    <property type="project" value="UniProtKB-KW"/>
</dbReference>
<reference evidence="8" key="2">
    <citation type="submission" date="2021-04" db="EMBL/GenBank/DDBJ databases">
        <authorList>
            <person name="Gilroy R."/>
        </authorList>
    </citation>
    <scope>NUCLEOTIDE SEQUENCE</scope>
    <source>
        <strain evidence="8">CHK169-11906</strain>
    </source>
</reference>
<dbReference type="AlphaFoldDB" id="A0A9D2L566"/>
<dbReference type="HAMAP" id="MF_00109">
    <property type="entry name" value="Shikimate_kinase"/>
    <property type="match status" value="1"/>
</dbReference>
<dbReference type="SUPFAM" id="SSF52540">
    <property type="entry name" value="P-loop containing nucleoside triphosphate hydrolases"/>
    <property type="match status" value="1"/>
</dbReference>
<feature type="binding site" evidence="7">
    <location>
        <position position="14"/>
    </location>
    <ligand>
        <name>Mg(2+)</name>
        <dbReference type="ChEBI" id="CHEBI:18420"/>
    </ligand>
</feature>
<feature type="binding site" evidence="7">
    <location>
        <position position="119"/>
    </location>
    <ligand>
        <name>ATP</name>
        <dbReference type="ChEBI" id="CHEBI:30616"/>
    </ligand>
</feature>
<dbReference type="PRINTS" id="PR01100">
    <property type="entry name" value="SHIKIMTKNASE"/>
</dbReference>
<keyword evidence="7" id="KW-0963">Cytoplasm</keyword>
<dbReference type="Gene3D" id="3.40.50.300">
    <property type="entry name" value="P-loop containing nucleotide triphosphate hydrolases"/>
    <property type="match status" value="1"/>
</dbReference>
<sequence>MIIFLVGYMGCGKTSLGRKLARRLGCRFLDTDARIEELEGAEINDIFRYEGEDYFRKTERRVLEQIVEEGGNLVVSTGGGLPVWQDNMAYLNRMGETVYIRRPAVQIASRLSPYGRWKRPKLRGLEGDELVEFMTRDMATREPFYSQAKWIFDGAEMDDDHLLEEMISSMQKNG</sequence>
<comment type="pathway">
    <text evidence="7">Metabolic intermediate biosynthesis; chorismate biosynthesis; chorismate from D-erythrose 4-phosphate and phosphoenolpyruvate: step 5/7.</text>
</comment>
<dbReference type="GO" id="GO:0004765">
    <property type="term" value="F:shikimate kinase activity"/>
    <property type="evidence" value="ECO:0007669"/>
    <property type="project" value="UniProtKB-UniRule"/>
</dbReference>
<dbReference type="GO" id="GO:0005524">
    <property type="term" value="F:ATP binding"/>
    <property type="evidence" value="ECO:0007669"/>
    <property type="project" value="UniProtKB-UniRule"/>
</dbReference>
<comment type="subunit">
    <text evidence="7">Monomer.</text>
</comment>
<dbReference type="Proteomes" id="UP000824259">
    <property type="component" value="Unassembled WGS sequence"/>
</dbReference>
<keyword evidence="1 7" id="KW-0028">Amino-acid biosynthesis</keyword>
<accession>A0A9D2L566</accession>
<comment type="caution">
    <text evidence="8">The sequence shown here is derived from an EMBL/GenBank/DDBJ whole genome shotgun (WGS) entry which is preliminary data.</text>
</comment>
<comment type="similarity">
    <text evidence="7">Belongs to the shikimate kinase family.</text>
</comment>
<feature type="binding site" evidence="7">
    <location>
        <position position="56"/>
    </location>
    <ligand>
        <name>substrate</name>
    </ligand>
</feature>
<evidence type="ECO:0000256" key="4">
    <source>
        <dbReference type="ARBA" id="ARBA00022777"/>
    </source>
</evidence>
<protein>
    <recommendedName>
        <fullName evidence="7">Shikimate kinase</fullName>
        <shortName evidence="7">SK</shortName>
        <ecNumber evidence="7">2.7.1.71</ecNumber>
    </recommendedName>
</protein>
<evidence type="ECO:0000256" key="6">
    <source>
        <dbReference type="ARBA" id="ARBA00023141"/>
    </source>
</evidence>
<organism evidence="8 9">
    <name type="scientific">Candidatus Alistipes avicola</name>
    <dbReference type="NCBI Taxonomy" id="2838432"/>
    <lineage>
        <taxon>Bacteria</taxon>
        <taxon>Pseudomonadati</taxon>
        <taxon>Bacteroidota</taxon>
        <taxon>Bacteroidia</taxon>
        <taxon>Bacteroidales</taxon>
        <taxon>Rikenellaceae</taxon>
        <taxon>Alistipes</taxon>
    </lineage>
</organism>
<dbReference type="GO" id="GO:0009423">
    <property type="term" value="P:chorismate biosynthetic process"/>
    <property type="evidence" value="ECO:0007669"/>
    <property type="project" value="UniProtKB-UniRule"/>
</dbReference>
<comment type="catalytic activity">
    <reaction evidence="7">
        <text>shikimate + ATP = 3-phosphoshikimate + ADP + H(+)</text>
        <dbReference type="Rhea" id="RHEA:13121"/>
        <dbReference type="ChEBI" id="CHEBI:15378"/>
        <dbReference type="ChEBI" id="CHEBI:30616"/>
        <dbReference type="ChEBI" id="CHEBI:36208"/>
        <dbReference type="ChEBI" id="CHEBI:145989"/>
        <dbReference type="ChEBI" id="CHEBI:456216"/>
        <dbReference type="EC" id="2.7.1.71"/>
    </reaction>
</comment>
<keyword evidence="7" id="KW-0479">Metal-binding</keyword>
<dbReference type="GO" id="GO:0008652">
    <property type="term" value="P:amino acid biosynthetic process"/>
    <property type="evidence" value="ECO:0007669"/>
    <property type="project" value="UniProtKB-KW"/>
</dbReference>
<keyword evidence="5 7" id="KW-0067">ATP-binding</keyword>
<dbReference type="EMBL" id="DWYR01000025">
    <property type="protein sequence ID" value="HJA99471.1"/>
    <property type="molecule type" value="Genomic_DNA"/>
</dbReference>
<gene>
    <name evidence="7" type="primary">aroK</name>
    <name evidence="8" type="ORF">H9779_07745</name>
</gene>
<feature type="binding site" evidence="7">
    <location>
        <position position="141"/>
    </location>
    <ligand>
        <name>substrate</name>
    </ligand>
</feature>
<evidence type="ECO:0000256" key="2">
    <source>
        <dbReference type="ARBA" id="ARBA00022679"/>
    </source>
</evidence>
<dbReference type="GO" id="GO:0005829">
    <property type="term" value="C:cytosol"/>
    <property type="evidence" value="ECO:0007669"/>
    <property type="project" value="TreeGrafter"/>
</dbReference>
<dbReference type="EC" id="2.7.1.71" evidence="7"/>
<comment type="caution">
    <text evidence="7">Lacks conserved residue(s) required for the propagation of feature annotation.</text>
</comment>
<dbReference type="CDD" id="cd00464">
    <property type="entry name" value="SK"/>
    <property type="match status" value="1"/>
</dbReference>
<proteinExistence type="inferred from homology"/>
<dbReference type="InterPro" id="IPR031322">
    <property type="entry name" value="Shikimate/glucono_kinase"/>
</dbReference>
<evidence type="ECO:0000256" key="1">
    <source>
        <dbReference type="ARBA" id="ARBA00022605"/>
    </source>
</evidence>
<evidence type="ECO:0000256" key="3">
    <source>
        <dbReference type="ARBA" id="ARBA00022741"/>
    </source>
</evidence>
<dbReference type="PANTHER" id="PTHR21087">
    <property type="entry name" value="SHIKIMATE KINASE"/>
    <property type="match status" value="1"/>
</dbReference>
<feature type="binding site" evidence="7">
    <location>
        <begin position="10"/>
        <end position="15"/>
    </location>
    <ligand>
        <name>ATP</name>
        <dbReference type="ChEBI" id="CHEBI:30616"/>
    </ligand>
</feature>
<keyword evidence="2 7" id="KW-0808">Transferase</keyword>
<comment type="cofactor">
    <cofactor evidence="7">
        <name>Mg(2+)</name>
        <dbReference type="ChEBI" id="CHEBI:18420"/>
    </cofactor>
    <text evidence="7">Binds 1 Mg(2+) ion per subunit.</text>
</comment>
<evidence type="ECO:0000313" key="8">
    <source>
        <dbReference type="EMBL" id="HJA99471.1"/>
    </source>
</evidence>
<reference evidence="8" key="1">
    <citation type="journal article" date="2021" name="PeerJ">
        <title>Extensive microbial diversity within the chicken gut microbiome revealed by metagenomics and culture.</title>
        <authorList>
            <person name="Gilroy R."/>
            <person name="Ravi A."/>
            <person name="Getino M."/>
            <person name="Pursley I."/>
            <person name="Horton D.L."/>
            <person name="Alikhan N.F."/>
            <person name="Baker D."/>
            <person name="Gharbi K."/>
            <person name="Hall N."/>
            <person name="Watson M."/>
            <person name="Adriaenssens E.M."/>
            <person name="Foster-Nyarko E."/>
            <person name="Jarju S."/>
            <person name="Secka A."/>
            <person name="Antonio M."/>
            <person name="Oren A."/>
            <person name="Chaudhuri R.R."/>
            <person name="La Ragione R."/>
            <person name="Hildebrand F."/>
            <person name="Pallen M.J."/>
        </authorList>
    </citation>
    <scope>NUCLEOTIDE SEQUENCE</scope>
    <source>
        <strain evidence="8">CHK169-11906</strain>
    </source>
</reference>
<keyword evidence="4 7" id="KW-0418">Kinase</keyword>
<dbReference type="InterPro" id="IPR000623">
    <property type="entry name" value="Shikimate_kinase/TSH1"/>
</dbReference>
<keyword evidence="3 7" id="KW-0547">Nucleotide-binding</keyword>
<keyword evidence="7" id="KW-0460">Magnesium</keyword>